<evidence type="ECO:0000256" key="4">
    <source>
        <dbReference type="ARBA" id="ARBA00010869"/>
    </source>
</evidence>
<keyword evidence="7 12" id="KW-0412">Isoleucine biosynthesis</keyword>
<comment type="function">
    <text evidence="11 12">Catalyzes the anaerobic formation of alpha-ketobutyrate and ammonia from threonine in a two-step reaction. The first step involved a dehydration of threonine and a production of enamine intermediates (aminocrotonate), which tautomerizes to its imine form (iminobutyrate). Both intermediates are unstable and short-lived. The second step is the nonenzymatic hydrolysis of the enamine/imine intermediates to form 2-ketobutyrate and free ammonia. In the low water environment of the cell, the second step is accelerated by RidA.</text>
</comment>
<dbReference type="NCBIfam" id="NF006390">
    <property type="entry name" value="PRK08639.1"/>
    <property type="match status" value="1"/>
</dbReference>
<dbReference type="STRING" id="564137.SAMN04488238_101409"/>
<dbReference type="GO" id="GO:0009097">
    <property type="term" value="P:isoleucine biosynthetic process"/>
    <property type="evidence" value="ECO:0007669"/>
    <property type="project" value="UniProtKB-UniRule"/>
</dbReference>
<dbReference type="EC" id="4.3.1.19" evidence="12"/>
<dbReference type="InterPro" id="IPR000634">
    <property type="entry name" value="Ser/Thr_deHydtase_PyrdxlP-BS"/>
</dbReference>
<keyword evidence="10 12" id="KW-0100">Branched-chain amino acid biosynthesis</keyword>
<accession>A0A1H2RUY2</accession>
<dbReference type="GO" id="GO:0006567">
    <property type="term" value="P:L-threonine catabolic process"/>
    <property type="evidence" value="ECO:0007669"/>
    <property type="project" value="TreeGrafter"/>
</dbReference>
<dbReference type="SUPFAM" id="SSF53686">
    <property type="entry name" value="Tryptophan synthase beta subunit-like PLP-dependent enzymes"/>
    <property type="match status" value="1"/>
</dbReference>
<reference evidence="14 15" key="1">
    <citation type="submission" date="2016-10" db="EMBL/GenBank/DDBJ databases">
        <authorList>
            <person name="de Groot N.N."/>
        </authorList>
    </citation>
    <scope>NUCLEOTIDE SEQUENCE [LARGE SCALE GENOMIC DNA]</scope>
    <source>
        <strain evidence="14 15">CGMCC 1.8894</strain>
    </source>
</reference>
<dbReference type="CDD" id="cd01562">
    <property type="entry name" value="Thr-dehyd"/>
    <property type="match status" value="1"/>
</dbReference>
<dbReference type="InterPro" id="IPR038110">
    <property type="entry name" value="TD_ACT-like_sf"/>
</dbReference>
<dbReference type="GO" id="GO:0004794">
    <property type="term" value="F:threonine deaminase activity"/>
    <property type="evidence" value="ECO:0007669"/>
    <property type="project" value="UniProtKB-UniRule"/>
</dbReference>
<dbReference type="InterPro" id="IPR036052">
    <property type="entry name" value="TrpB-like_PALP_sf"/>
</dbReference>
<evidence type="ECO:0000256" key="10">
    <source>
        <dbReference type="ARBA" id="ARBA00023304"/>
    </source>
</evidence>
<evidence type="ECO:0000256" key="3">
    <source>
        <dbReference type="ARBA" id="ARBA00004810"/>
    </source>
</evidence>
<dbReference type="Gene3D" id="3.40.50.1100">
    <property type="match status" value="2"/>
</dbReference>
<dbReference type="InterPro" id="IPR050147">
    <property type="entry name" value="Ser/Thr_Dehydratase"/>
</dbReference>
<dbReference type="NCBIfam" id="TIGR02079">
    <property type="entry name" value="THD1"/>
    <property type="match status" value="1"/>
</dbReference>
<dbReference type="SUPFAM" id="SSF55021">
    <property type="entry name" value="ACT-like"/>
    <property type="match status" value="1"/>
</dbReference>
<evidence type="ECO:0000256" key="2">
    <source>
        <dbReference type="ARBA" id="ARBA00001933"/>
    </source>
</evidence>
<organism evidence="14 15">
    <name type="scientific">Roseicitreum antarcticum</name>
    <dbReference type="NCBI Taxonomy" id="564137"/>
    <lineage>
        <taxon>Bacteria</taxon>
        <taxon>Pseudomonadati</taxon>
        <taxon>Pseudomonadota</taxon>
        <taxon>Alphaproteobacteria</taxon>
        <taxon>Rhodobacterales</taxon>
        <taxon>Paracoccaceae</taxon>
        <taxon>Roseicitreum</taxon>
    </lineage>
</organism>
<keyword evidence="9 12" id="KW-0456">Lyase</keyword>
<evidence type="ECO:0000256" key="9">
    <source>
        <dbReference type="ARBA" id="ARBA00023239"/>
    </source>
</evidence>
<dbReference type="Proteomes" id="UP000198539">
    <property type="component" value="Unassembled WGS sequence"/>
</dbReference>
<keyword evidence="15" id="KW-1185">Reference proteome</keyword>
<evidence type="ECO:0000256" key="8">
    <source>
        <dbReference type="ARBA" id="ARBA00022898"/>
    </source>
</evidence>
<keyword evidence="8 12" id="KW-0663">Pyridoxal phosphate</keyword>
<feature type="domain" description="ACT-like" evidence="13">
    <location>
        <begin position="348"/>
        <end position="421"/>
    </location>
</feature>
<dbReference type="InterPro" id="IPR001721">
    <property type="entry name" value="TD_ACT-like"/>
</dbReference>
<comment type="pathway">
    <text evidence="3 12">Amino-acid biosynthesis; L-isoleucine biosynthesis; 2-oxobutanoate from L-threonine: step 1/1.</text>
</comment>
<dbReference type="Pfam" id="PF00291">
    <property type="entry name" value="PALP"/>
    <property type="match status" value="1"/>
</dbReference>
<sequence>MLPLYEDLNPTQHRGMTDFSTSAHASAAAMRVLFDPTPLQRNDHLSARFNADIWLKREDLSPVRSYKIRGAFNAMRKVLEADPTRAQFVCASAGNHAQGVAFACRHFGVRGTIFMPVTTPQQKIAKTRVFGGDAVEIRLTGDYFDQSLTAAQAFCREIGGHFLSPFDDADVIEGQASVGIEILEQLGRAPDMVVLPVGGGGLSAGVTSFLRQAAPETQFRFVEPLGGASLTEALIAGAPVTLPQVNSFVDGAAVARIGVQTFARLHATDPAHVLLAPEDRICITILEMLNVEGIVLEPAGALAVDVLPDLADQIAGKTVVCVTSGGNFDFERLPEVKERAMRYSGCKKYFILRLPQRPGALRDFLELLGPDDDIARFEYLKKSARNFGTVLLGIETTAPENFDSLLARITSAGLIFRDITEDETLSGFIV</sequence>
<dbReference type="EMBL" id="FNOM01000001">
    <property type="protein sequence ID" value="SDW22439.1"/>
    <property type="molecule type" value="Genomic_DNA"/>
</dbReference>
<dbReference type="Gene3D" id="3.40.1020.10">
    <property type="entry name" value="Biosynthetic Threonine Deaminase, Domain 3"/>
    <property type="match status" value="1"/>
</dbReference>
<evidence type="ECO:0000256" key="12">
    <source>
        <dbReference type="RuleBase" id="RU362012"/>
    </source>
</evidence>
<dbReference type="UniPathway" id="UPA00047">
    <property type="reaction ID" value="UER00054"/>
</dbReference>
<dbReference type="Pfam" id="PF00585">
    <property type="entry name" value="Thr_dehydrat_C"/>
    <property type="match status" value="1"/>
</dbReference>
<protein>
    <recommendedName>
        <fullName evidence="12">L-threonine dehydratase</fullName>
        <ecNumber evidence="12">4.3.1.19</ecNumber>
    </recommendedName>
    <alternativeName>
        <fullName evidence="12">Threonine deaminase</fullName>
    </alternativeName>
</protein>
<evidence type="ECO:0000256" key="1">
    <source>
        <dbReference type="ARBA" id="ARBA00001274"/>
    </source>
</evidence>
<dbReference type="GO" id="GO:0006565">
    <property type="term" value="P:L-serine catabolic process"/>
    <property type="evidence" value="ECO:0007669"/>
    <property type="project" value="TreeGrafter"/>
</dbReference>
<comment type="similarity">
    <text evidence="4 12">Belongs to the serine/threonine dehydratase family.</text>
</comment>
<comment type="cofactor">
    <cofactor evidence="2 12">
        <name>pyridoxal 5'-phosphate</name>
        <dbReference type="ChEBI" id="CHEBI:597326"/>
    </cofactor>
</comment>
<evidence type="ECO:0000256" key="5">
    <source>
        <dbReference type="ARBA" id="ARBA00011881"/>
    </source>
</evidence>
<evidence type="ECO:0000313" key="15">
    <source>
        <dbReference type="Proteomes" id="UP000198539"/>
    </source>
</evidence>
<evidence type="ECO:0000256" key="7">
    <source>
        <dbReference type="ARBA" id="ARBA00022624"/>
    </source>
</evidence>
<dbReference type="PROSITE" id="PS00165">
    <property type="entry name" value="DEHYDRATASE_SER_THR"/>
    <property type="match status" value="1"/>
</dbReference>
<comment type="subunit">
    <text evidence="5 12">Homotetramer.</text>
</comment>
<dbReference type="InterPro" id="IPR045865">
    <property type="entry name" value="ACT-like_dom_sf"/>
</dbReference>
<evidence type="ECO:0000256" key="11">
    <source>
        <dbReference type="ARBA" id="ARBA00025527"/>
    </source>
</evidence>
<dbReference type="InterPro" id="IPR011820">
    <property type="entry name" value="IlvA"/>
</dbReference>
<dbReference type="PANTHER" id="PTHR48078:SF11">
    <property type="entry name" value="THREONINE DEHYDRATASE, MITOCHONDRIAL"/>
    <property type="match status" value="1"/>
</dbReference>
<evidence type="ECO:0000313" key="14">
    <source>
        <dbReference type="EMBL" id="SDW22439.1"/>
    </source>
</evidence>
<name>A0A1H2RUY2_9RHOB</name>
<dbReference type="FunFam" id="3.40.50.1100:FF:000005">
    <property type="entry name" value="Threonine dehydratase catabolic"/>
    <property type="match status" value="1"/>
</dbReference>
<evidence type="ECO:0000259" key="13">
    <source>
        <dbReference type="PROSITE" id="PS51672"/>
    </source>
</evidence>
<keyword evidence="6 12" id="KW-0028">Amino-acid biosynthesis</keyword>
<proteinExistence type="inferred from homology"/>
<evidence type="ECO:0000256" key="6">
    <source>
        <dbReference type="ARBA" id="ARBA00022605"/>
    </source>
</evidence>
<dbReference type="PANTHER" id="PTHR48078">
    <property type="entry name" value="THREONINE DEHYDRATASE, MITOCHONDRIAL-RELATED"/>
    <property type="match status" value="1"/>
</dbReference>
<dbReference type="InterPro" id="IPR001926">
    <property type="entry name" value="TrpB-like_PALP"/>
</dbReference>
<dbReference type="AlphaFoldDB" id="A0A1H2RUY2"/>
<gene>
    <name evidence="12" type="primary">ilvA</name>
    <name evidence="14" type="ORF">SAMN04488238_101409</name>
</gene>
<dbReference type="GO" id="GO:0030170">
    <property type="term" value="F:pyridoxal phosphate binding"/>
    <property type="evidence" value="ECO:0007669"/>
    <property type="project" value="InterPro"/>
</dbReference>
<dbReference type="GO" id="GO:0003941">
    <property type="term" value="F:L-serine ammonia-lyase activity"/>
    <property type="evidence" value="ECO:0007669"/>
    <property type="project" value="TreeGrafter"/>
</dbReference>
<dbReference type="PROSITE" id="PS51672">
    <property type="entry name" value="ACT_LIKE"/>
    <property type="match status" value="1"/>
</dbReference>
<comment type="catalytic activity">
    <reaction evidence="1 12">
        <text>L-threonine = 2-oxobutanoate + NH4(+)</text>
        <dbReference type="Rhea" id="RHEA:22108"/>
        <dbReference type="ChEBI" id="CHEBI:16763"/>
        <dbReference type="ChEBI" id="CHEBI:28938"/>
        <dbReference type="ChEBI" id="CHEBI:57926"/>
        <dbReference type="EC" id="4.3.1.19"/>
    </reaction>
</comment>